<dbReference type="AlphaFoldDB" id="U1LHG6"/>
<comment type="caution">
    <text evidence="6">The sequence shown here is derived from an EMBL/GenBank/DDBJ whole genome shotgun (WGS) entry which is preliminary data.</text>
</comment>
<gene>
    <name evidence="6" type="ORF">M467_05865</name>
</gene>
<dbReference type="RefSeq" id="WP_021067432.1">
    <property type="nucleotide sequence ID" value="NZ_ATCL01000020.1"/>
</dbReference>
<dbReference type="eggNOG" id="COG1309">
    <property type="taxonomic scope" value="Bacteria"/>
</dbReference>
<evidence type="ECO:0000256" key="2">
    <source>
        <dbReference type="ARBA" id="ARBA00023125"/>
    </source>
</evidence>
<accession>U1LHG6</accession>
<evidence type="ECO:0000256" key="3">
    <source>
        <dbReference type="ARBA" id="ARBA00023163"/>
    </source>
</evidence>
<dbReference type="SUPFAM" id="SSF48498">
    <property type="entry name" value="Tetracyclin repressor-like, C-terminal domain"/>
    <property type="match status" value="1"/>
</dbReference>
<dbReference type="Proteomes" id="UP000016464">
    <property type="component" value="Unassembled WGS sequence"/>
</dbReference>
<dbReference type="OrthoDB" id="113732at2"/>
<dbReference type="PROSITE" id="PS50977">
    <property type="entry name" value="HTH_TETR_2"/>
    <property type="match status" value="1"/>
</dbReference>
<dbReference type="EMBL" id="ATCL01000020">
    <property type="protein sequence ID" value="ERG66803.1"/>
    <property type="molecule type" value="Genomic_DNA"/>
</dbReference>
<feature type="DNA-binding region" description="H-T-H motif" evidence="4">
    <location>
        <begin position="29"/>
        <end position="48"/>
    </location>
</feature>
<keyword evidence="1" id="KW-0805">Transcription regulation</keyword>
<dbReference type="PANTHER" id="PTHR47506">
    <property type="entry name" value="TRANSCRIPTIONAL REGULATORY PROTEIN"/>
    <property type="match status" value="1"/>
</dbReference>
<dbReference type="PATRIC" id="fig|1345023.5.peg.2271"/>
<sequence>MARSKEFDETIVLKKAMELFWAQGYEKTSMQELVDHMGIHRRSIYDTFGDKRSLFLASLAEYEKVITNEMETLIHRNESVKSAIGEVFQFILRSSEKYPKGCLSVNAAVELSLLDQEVDQMATNMFHRSEKMFQDLIEQGKVNGEFSRDIDSEQMARFLHNNLIGLRVLIKTNYTQKELESIIRLALSVLD</sequence>
<dbReference type="Gene3D" id="1.10.357.10">
    <property type="entry name" value="Tetracycline Repressor, domain 2"/>
    <property type="match status" value="1"/>
</dbReference>
<dbReference type="GO" id="GO:0003677">
    <property type="term" value="F:DNA binding"/>
    <property type="evidence" value="ECO:0007669"/>
    <property type="project" value="UniProtKB-UniRule"/>
</dbReference>
<keyword evidence="3" id="KW-0804">Transcription</keyword>
<dbReference type="Gene3D" id="1.10.10.60">
    <property type="entry name" value="Homeodomain-like"/>
    <property type="match status" value="1"/>
</dbReference>
<dbReference type="SUPFAM" id="SSF46689">
    <property type="entry name" value="Homeodomain-like"/>
    <property type="match status" value="1"/>
</dbReference>
<keyword evidence="2 4" id="KW-0238">DNA-binding</keyword>
<dbReference type="STRING" id="1385984.GCA_000702565_01459"/>
<evidence type="ECO:0000256" key="1">
    <source>
        <dbReference type="ARBA" id="ARBA00023015"/>
    </source>
</evidence>
<dbReference type="InterPro" id="IPR009057">
    <property type="entry name" value="Homeodomain-like_sf"/>
</dbReference>
<evidence type="ECO:0000256" key="4">
    <source>
        <dbReference type="PROSITE-ProRule" id="PRU00335"/>
    </source>
</evidence>
<evidence type="ECO:0000313" key="7">
    <source>
        <dbReference type="Proteomes" id="UP000016464"/>
    </source>
</evidence>
<reference evidence="6 7" key="1">
    <citation type="journal article" date="2013" name="Genome Announc.">
        <title>Draft Genome Sequence of Exiguobacterium pavilionensis Strain RW-2, with Wide Thermal, Salinity, and pH Tolerance, Isolated from Modern Freshwater Microbialites.</title>
        <authorList>
            <person name="White R.A.III."/>
            <person name="Grassa C.J."/>
            <person name="Suttle C.A."/>
        </authorList>
    </citation>
    <scope>NUCLEOTIDE SEQUENCE [LARGE SCALE GENOMIC DNA]</scope>
    <source>
        <strain evidence="6 7">RW-2</strain>
    </source>
</reference>
<evidence type="ECO:0000313" key="6">
    <source>
        <dbReference type="EMBL" id="ERG66803.1"/>
    </source>
</evidence>
<organism evidence="6 7">
    <name type="scientific">Exiguobacterium chiriqhucha RW-2</name>
    <dbReference type="NCBI Taxonomy" id="1345023"/>
    <lineage>
        <taxon>Bacteria</taxon>
        <taxon>Bacillati</taxon>
        <taxon>Bacillota</taxon>
        <taxon>Bacilli</taxon>
        <taxon>Bacillales</taxon>
        <taxon>Bacillales Family XII. Incertae Sedis</taxon>
        <taxon>Exiguobacterium</taxon>
    </lineage>
</organism>
<dbReference type="Pfam" id="PF16925">
    <property type="entry name" value="TetR_C_13"/>
    <property type="match status" value="1"/>
</dbReference>
<protein>
    <recommendedName>
        <fullName evidence="5">HTH tetR-type domain-containing protein</fullName>
    </recommendedName>
</protein>
<dbReference type="InterPro" id="IPR001647">
    <property type="entry name" value="HTH_TetR"/>
</dbReference>
<dbReference type="PANTHER" id="PTHR47506:SF10">
    <property type="entry name" value="TRANSCRIPTIONAL REGULATORY PROTEIN"/>
    <property type="match status" value="1"/>
</dbReference>
<dbReference type="InterPro" id="IPR036271">
    <property type="entry name" value="Tet_transcr_reg_TetR-rel_C_sf"/>
</dbReference>
<dbReference type="Pfam" id="PF00440">
    <property type="entry name" value="TetR_N"/>
    <property type="match status" value="1"/>
</dbReference>
<feature type="domain" description="HTH tetR-type" evidence="5">
    <location>
        <begin position="6"/>
        <end position="66"/>
    </location>
</feature>
<keyword evidence="7" id="KW-1185">Reference proteome</keyword>
<evidence type="ECO:0000259" key="5">
    <source>
        <dbReference type="PROSITE" id="PS50977"/>
    </source>
</evidence>
<name>U1LHG6_9BACL</name>
<proteinExistence type="predicted"/>
<dbReference type="InterPro" id="IPR011075">
    <property type="entry name" value="TetR_C"/>
</dbReference>